<feature type="compositionally biased region" description="Low complexity" evidence="3">
    <location>
        <begin position="1770"/>
        <end position="1787"/>
    </location>
</feature>
<feature type="region of interest" description="Disordered" evidence="3">
    <location>
        <begin position="1761"/>
        <end position="1824"/>
    </location>
</feature>
<feature type="compositionally biased region" description="Polar residues" evidence="3">
    <location>
        <begin position="1812"/>
        <end position="1824"/>
    </location>
</feature>
<feature type="compositionally biased region" description="Low complexity" evidence="3">
    <location>
        <begin position="1959"/>
        <end position="1991"/>
    </location>
</feature>
<dbReference type="SMART" id="SM00322">
    <property type="entry name" value="KH"/>
    <property type="match status" value="4"/>
</dbReference>
<dbReference type="Pfam" id="PF00013">
    <property type="entry name" value="KH_1"/>
    <property type="match status" value="1"/>
</dbReference>
<dbReference type="Pfam" id="PF24563">
    <property type="entry name" value="KH_Mug60-KHD4"/>
    <property type="match status" value="1"/>
</dbReference>
<evidence type="ECO:0000256" key="3">
    <source>
        <dbReference type="SAM" id="MobiDB-lite"/>
    </source>
</evidence>
<dbReference type="PANTHER" id="PTHR10627:SF76">
    <property type="entry name" value="KH DOMAIN-CONTAINING PROTEIN YLL032C"/>
    <property type="match status" value="1"/>
</dbReference>
<dbReference type="Proteomes" id="UP000308549">
    <property type="component" value="Unassembled WGS sequence"/>
</dbReference>
<feature type="compositionally biased region" description="Pro residues" evidence="3">
    <location>
        <begin position="343"/>
        <end position="356"/>
    </location>
</feature>
<evidence type="ECO:0000256" key="1">
    <source>
        <dbReference type="ARBA" id="ARBA00022737"/>
    </source>
</evidence>
<feature type="compositionally biased region" description="Acidic residues" evidence="3">
    <location>
        <begin position="320"/>
        <end position="330"/>
    </location>
</feature>
<dbReference type="Gene3D" id="3.30.1370.10">
    <property type="entry name" value="K Homology domain, type 1"/>
    <property type="match status" value="3"/>
</dbReference>
<name>A0A4U0TRX0_9PEZI</name>
<feature type="domain" description="K Homology" evidence="4">
    <location>
        <begin position="1424"/>
        <end position="1485"/>
    </location>
</feature>
<dbReference type="InterPro" id="IPR004088">
    <property type="entry name" value="KH_dom_type_1"/>
</dbReference>
<feature type="compositionally biased region" description="Basic and acidic residues" evidence="3">
    <location>
        <begin position="436"/>
        <end position="450"/>
    </location>
</feature>
<dbReference type="GO" id="GO:0003729">
    <property type="term" value="F:mRNA binding"/>
    <property type="evidence" value="ECO:0007669"/>
    <property type="project" value="TreeGrafter"/>
</dbReference>
<evidence type="ECO:0000313" key="6">
    <source>
        <dbReference type="Proteomes" id="UP000308549"/>
    </source>
</evidence>
<keyword evidence="6" id="KW-1185">Reference proteome</keyword>
<gene>
    <name evidence="5" type="ORF">B0A50_06603</name>
</gene>
<feature type="region of interest" description="Disordered" evidence="3">
    <location>
        <begin position="1831"/>
        <end position="1850"/>
    </location>
</feature>
<dbReference type="GO" id="GO:0005737">
    <property type="term" value="C:cytoplasm"/>
    <property type="evidence" value="ECO:0007669"/>
    <property type="project" value="TreeGrafter"/>
</dbReference>
<protein>
    <recommendedName>
        <fullName evidence="4">K Homology domain-containing protein</fullName>
    </recommendedName>
</protein>
<reference evidence="5 6" key="1">
    <citation type="submission" date="2017-03" db="EMBL/GenBank/DDBJ databases">
        <title>Genomes of endolithic fungi from Antarctica.</title>
        <authorList>
            <person name="Coleine C."/>
            <person name="Masonjones S."/>
            <person name="Stajich J.E."/>
        </authorList>
    </citation>
    <scope>NUCLEOTIDE SEQUENCE [LARGE SCALE GENOMIC DNA]</scope>
    <source>
        <strain evidence="5 6">CCFEE 6315</strain>
    </source>
</reference>
<feature type="compositionally biased region" description="Basic residues" evidence="3">
    <location>
        <begin position="425"/>
        <end position="435"/>
    </location>
</feature>
<dbReference type="SUPFAM" id="SSF54791">
    <property type="entry name" value="Eukaryotic type KH-domain (KH-domain type I)"/>
    <property type="match status" value="4"/>
</dbReference>
<feature type="compositionally biased region" description="Polar residues" evidence="3">
    <location>
        <begin position="1992"/>
        <end position="2006"/>
    </location>
</feature>
<feature type="compositionally biased region" description="Acidic residues" evidence="3">
    <location>
        <begin position="286"/>
        <end position="295"/>
    </location>
</feature>
<organism evidence="5 6">
    <name type="scientific">Salinomyces thailandicus</name>
    <dbReference type="NCBI Taxonomy" id="706561"/>
    <lineage>
        <taxon>Eukaryota</taxon>
        <taxon>Fungi</taxon>
        <taxon>Dikarya</taxon>
        <taxon>Ascomycota</taxon>
        <taxon>Pezizomycotina</taxon>
        <taxon>Dothideomycetes</taxon>
        <taxon>Dothideomycetidae</taxon>
        <taxon>Mycosphaerellales</taxon>
        <taxon>Teratosphaeriaceae</taxon>
        <taxon>Salinomyces</taxon>
    </lineage>
</organism>
<accession>A0A4U0TRX0</accession>
<feature type="region of interest" description="Disordered" evidence="3">
    <location>
        <begin position="249"/>
        <end position="556"/>
    </location>
</feature>
<feature type="compositionally biased region" description="Basic and acidic residues" evidence="3">
    <location>
        <begin position="463"/>
        <end position="478"/>
    </location>
</feature>
<dbReference type="PANTHER" id="PTHR10627">
    <property type="entry name" value="SCP160"/>
    <property type="match status" value="1"/>
</dbReference>
<comment type="caution">
    <text evidence="5">The sequence shown here is derived from an EMBL/GenBank/DDBJ whole genome shotgun (WGS) entry which is preliminary data.</text>
</comment>
<evidence type="ECO:0000259" key="4">
    <source>
        <dbReference type="SMART" id="SM00322"/>
    </source>
</evidence>
<dbReference type="InterPro" id="IPR004087">
    <property type="entry name" value="KH_dom"/>
</dbReference>
<feature type="domain" description="K Homology" evidence="4">
    <location>
        <begin position="1579"/>
        <end position="1646"/>
    </location>
</feature>
<feature type="compositionally biased region" description="Gly residues" evidence="3">
    <location>
        <begin position="1945"/>
        <end position="1954"/>
    </location>
</feature>
<feature type="domain" description="K Homology" evidence="4">
    <location>
        <begin position="1198"/>
        <end position="1279"/>
    </location>
</feature>
<dbReference type="CDD" id="cd22453">
    <property type="entry name" value="KH-I_MUG60_like"/>
    <property type="match status" value="1"/>
</dbReference>
<dbReference type="InterPro" id="IPR056553">
    <property type="entry name" value="KH_Mug60-KHD4"/>
</dbReference>
<feature type="domain" description="K Homology" evidence="4">
    <location>
        <begin position="1492"/>
        <end position="1574"/>
    </location>
</feature>
<feature type="compositionally biased region" description="Polar residues" evidence="3">
    <location>
        <begin position="197"/>
        <end position="215"/>
    </location>
</feature>
<dbReference type="InterPro" id="IPR036612">
    <property type="entry name" value="KH_dom_type_1_sf"/>
</dbReference>
<evidence type="ECO:0000256" key="2">
    <source>
        <dbReference type="PROSITE-ProRule" id="PRU00117"/>
    </source>
</evidence>
<evidence type="ECO:0000313" key="5">
    <source>
        <dbReference type="EMBL" id="TKA24874.1"/>
    </source>
</evidence>
<dbReference type="PROSITE" id="PS50084">
    <property type="entry name" value="KH_TYPE_1"/>
    <property type="match status" value="1"/>
</dbReference>
<feature type="region of interest" description="Disordered" evidence="3">
    <location>
        <begin position="724"/>
        <end position="763"/>
    </location>
</feature>
<feature type="region of interest" description="Disordered" evidence="3">
    <location>
        <begin position="877"/>
        <end position="904"/>
    </location>
</feature>
<proteinExistence type="predicted"/>
<keyword evidence="1" id="KW-0677">Repeat</keyword>
<feature type="region of interest" description="Disordered" evidence="3">
    <location>
        <begin position="1941"/>
        <end position="2015"/>
    </location>
</feature>
<dbReference type="OrthoDB" id="271862at2759"/>
<dbReference type="EMBL" id="NAJL01000040">
    <property type="protein sequence ID" value="TKA24874.1"/>
    <property type="molecule type" value="Genomic_DNA"/>
</dbReference>
<sequence length="2015" mass="219661">MTARVGNASALANGIASSSASASVSAEEELYTQLLRLQDTVLAGQHAVFKLPSPAAAQLKASLIVPDAPAAAVNGAAFATNQQQLRSPAARTNGLTLPGLGAQPAPVAHGTVSAFAAKSGGLDPIFLEKSDSLVRAEGQLKRQRIERELQTQVEQRKHAGGDPASEGLSRIDIDAVLTTALSRAPPKSGLQPAKAASVSSFDENDYYSSQAPSEWSSDADASKRSDKGAGAFTADFERLDTAAKAVSSFAESSRPAQKRALPASSSFAHSPKHPQLPTTGLKEAYNTEDDDDEYTPPDAAAFDTSRMAVALTTDGQQATDLDDDNSDYEPGEITQESTVPTPYNQPAPAAQPPPHVPVIRNHLTHLAAPQPNRVSPLATAKGPSFDLELVNGQPELVQKAQSQYRSAQKHSRNSTASPANGGTGKKNKKGQKKRKRLEEEKAARLEEKAAKRMRRQTARQAARRPDAVEDEPYIKDEPVSPPPMIASVPEAPTYGQQQQYRSAPVQVDLSSPGYGQSQYAPEPNRSGLRYEYQQPTSPAAFPVPPMAGHQPRARDTQDLRRVASMQFAHTQRAPSPPQQQHRVYSPVAPYLSRYQEAPASQEVQYVRAPSPPRLQEYQNSYSRAQSPALMPPPPAKRIIVDQYGNRYYAADSAAPASARASIAPVERYERGPSRMSYAPQAVPPRHESVYSSMAPLSQAASKRYEQPVEYIDANGYRVGREYSTRPAEPARYAPAVPTSPVYQQPRYEPMPPPPTERTSPVYRDVPRYEQMLPPAVPPPREPTSPVYQSVPRAYSVRPEEAPQPAQTYFQRPSVAPFQYARQEMPPPAAPTRAVSVMPGSGGEYPQYAQQPSYGYAPAPQAVKYVDQYGREVFPQQVRQHPVRPVSSRHSLTPPTALPFASSGKQRQCSSTLRLMHKISNFTGQARHGWEKMTPSMGFGTSRPQHPPQDLSIAPPVAAKRSLVGGASMSPNPAVPGHLVNLSFNVPFNSNLTGPDKEDVLYSSMGAFQKWTHAEGAMDDTPNYALPVHTRNVENLRSLCKQISEQSGERIHATVTSSKPKPVPGMQRGPLTTPVTNVCVSGDAEVVHKMRAKILNETPITLRCENIDIDRELIFPKGQEGARADVLNHMDDIADKTKADVFLLEAKSRRKDSDSASFKGSIEKSMDKRLQMAVYGDLESSENAKTRLLIMIDQLLQRQVDSVRLELPLHSLIAGRHRRNIKLIESATGTAIYFPPQFPAVFGYVPPGSVPLRGRDEIIITGEGMDHILQAKKRMHDLVCSTKHFMKDVHITMSKVDYILLERMDKITRIVQANGSYVVLPPLGNHSGMLRVTGTDILNVERTVKEIMGLAGQFYSASWWVTHPDPAQRQPTPSDIRAMLPDICINSGAEITFEKLNFHINGSDDAVKAAMSIINTLPFVKKAQSTLRVKVELANEHKEFVSGKKNGKINKIMSQSNVQIVFDGFNEYNFYIDVRGAQYEATKNGLDLVELEMPASISFHVPDQYHKRIIGIGGQHIQRIMKKYSVFVKFSNAMDRGGIGKDDDDIKVDNVICRTPARNADNLELVKQEIMDMVEKVDAEFVSEHVPVDRLYHRELITRMPEIEDLEKKWNCKVTFPGTEQASDIITVSGPEYQVPQAVDEFLGMVPESHEIEFPTSDEIRLFVKSSDFVMDTARKLRDQYCVEVSVHEPRVEPRADKDVLIERMVLSYTRNNAGGLKDAIDFLLLPFMARGLDANDVKGAIPRPKSDSFEDNMPYFESKLLQRAEPPVNTESPTRSTFSSEESSSRSIFDKLRKPGSMSSFSSFIDRRRKNGSQSPGSSLFMQASNNASKASLVSMESRDSGYRNPWNDSGIDLDGDSVYAPNGHGHGWGSFGGGSAASRPHTSSNSLSGAFGETKFPFGAHGNASTSSLNTPMIPGLGMVNGVGSAPALGGAPGDATPRYYGKADGGGSGSGGVERQAIAGAASSSGALAAQTSNSAPATRPASASTSTSKNPPQLSTTSATSSGYPAPIAPPR</sequence>
<keyword evidence="2" id="KW-0694">RNA-binding</keyword>
<feature type="region of interest" description="Disordered" evidence="3">
    <location>
        <begin position="184"/>
        <end position="227"/>
    </location>
</feature>